<proteinExistence type="predicted"/>
<dbReference type="AlphaFoldDB" id="A0A0F9PMF7"/>
<sequence>MPIKLSDVKMVCSKCAEPIDQININVGPSGLGDNLKRFEAIEARMAAVEKHSSGIMLGEPKTLFGPRSPAHDMVVCREYWRKIYGPPVSRKAFDNLLKASKKMYWDIYDHMHYSELFKLKHELEMAIAVVEDCETPSDGD</sequence>
<comment type="caution">
    <text evidence="1">The sequence shown here is derived from an EMBL/GenBank/DDBJ whole genome shotgun (WGS) entry which is preliminary data.</text>
</comment>
<gene>
    <name evidence="1" type="ORF">LCGC14_1119720</name>
</gene>
<reference evidence="1" key="1">
    <citation type="journal article" date="2015" name="Nature">
        <title>Complex archaea that bridge the gap between prokaryotes and eukaryotes.</title>
        <authorList>
            <person name="Spang A."/>
            <person name="Saw J.H."/>
            <person name="Jorgensen S.L."/>
            <person name="Zaremba-Niedzwiedzka K."/>
            <person name="Martijn J."/>
            <person name="Lind A.E."/>
            <person name="van Eijk R."/>
            <person name="Schleper C."/>
            <person name="Guy L."/>
            <person name="Ettema T.J."/>
        </authorList>
    </citation>
    <scope>NUCLEOTIDE SEQUENCE</scope>
</reference>
<dbReference type="EMBL" id="LAZR01005171">
    <property type="protein sequence ID" value="KKN02231.1"/>
    <property type="molecule type" value="Genomic_DNA"/>
</dbReference>
<evidence type="ECO:0000313" key="1">
    <source>
        <dbReference type="EMBL" id="KKN02231.1"/>
    </source>
</evidence>
<name>A0A0F9PMF7_9ZZZZ</name>
<organism evidence="1">
    <name type="scientific">marine sediment metagenome</name>
    <dbReference type="NCBI Taxonomy" id="412755"/>
    <lineage>
        <taxon>unclassified sequences</taxon>
        <taxon>metagenomes</taxon>
        <taxon>ecological metagenomes</taxon>
    </lineage>
</organism>
<accession>A0A0F9PMF7</accession>
<protein>
    <submittedName>
        <fullName evidence="1">Uncharacterized protein</fullName>
    </submittedName>
</protein>